<evidence type="ECO:0000313" key="2">
    <source>
        <dbReference type="Proteomes" id="UP000327179"/>
    </source>
</evidence>
<evidence type="ECO:0000313" key="1">
    <source>
        <dbReference type="EMBL" id="QEY63389.1"/>
    </source>
</evidence>
<dbReference type="RefSeq" id="WP_151134036.1">
    <property type="nucleotide sequence ID" value="NZ_CP043311.1"/>
</dbReference>
<dbReference type="EMBL" id="CP043311">
    <property type="protein sequence ID" value="QEY63389.1"/>
    <property type="molecule type" value="Genomic_DNA"/>
</dbReference>
<dbReference type="AlphaFoldDB" id="A0A5J6QRS2"/>
<accession>A0A5J6QRS2</accession>
<proteinExistence type="predicted"/>
<name>A0A5J6QRS2_9GAMM</name>
<sequence length="89" mass="9817">MDAHHDPIPHQGNDIRIEISGGMGMAQDTMLLLIAHCLNQAGFDTQCVDNGVPMDLPPEFVARWGKDLLMRNPLRERVTLTIHSDAVAS</sequence>
<keyword evidence="2" id="KW-1185">Reference proteome</keyword>
<gene>
    <name evidence="1" type="ORF">FXN65_15495</name>
</gene>
<reference evidence="1 2" key="1">
    <citation type="submission" date="2019-08" db="EMBL/GenBank/DDBJ databases">
        <title>Whole-genome Sequencing of e-waste polymer degrading bacterium Pseudomonas sp. strain PE08.</title>
        <authorList>
            <person name="Kirdat K."/>
            <person name="Debbarma P."/>
            <person name="Narawade N."/>
            <person name="Suyal D."/>
            <person name="Thorat V."/>
            <person name="Shouche Y."/>
            <person name="Goel R."/>
            <person name="Yadav A."/>
        </authorList>
    </citation>
    <scope>NUCLEOTIDE SEQUENCE [LARGE SCALE GENOMIC DNA]</scope>
    <source>
        <strain evidence="1 2">PE08</strain>
    </source>
</reference>
<dbReference type="Proteomes" id="UP000327179">
    <property type="component" value="Chromosome"/>
</dbReference>
<dbReference type="KEGG" id="plal:FXN65_15495"/>
<protein>
    <submittedName>
        <fullName evidence="1">Uncharacterized protein</fullName>
    </submittedName>
</protein>
<organism evidence="1 2">
    <name type="scientific">Metapseudomonas lalkuanensis</name>
    <dbReference type="NCBI Taxonomy" id="2604832"/>
    <lineage>
        <taxon>Bacteria</taxon>
        <taxon>Pseudomonadati</taxon>
        <taxon>Pseudomonadota</taxon>
        <taxon>Gammaproteobacteria</taxon>
        <taxon>Pseudomonadales</taxon>
        <taxon>Pseudomonadaceae</taxon>
        <taxon>Metapseudomonas</taxon>
    </lineage>
</organism>